<evidence type="ECO:0000313" key="1">
    <source>
        <dbReference type="EMBL" id="KAF7509465.1"/>
    </source>
</evidence>
<evidence type="ECO:0000313" key="2">
    <source>
        <dbReference type="Proteomes" id="UP000606974"/>
    </source>
</evidence>
<gene>
    <name evidence="1" type="ORF">GJ744_008028</name>
</gene>
<sequence length="89" mass="10172">MSYPNKLANFISIARLSFNNHSRRRMRMHYQKHAEMRLTPLYLIYLEQKEEKVNIYLCAVCASAVCKGPLCCSAACGLRAYSSISFSSD</sequence>
<dbReference type="EMBL" id="JAACFV010000041">
    <property type="protein sequence ID" value="KAF7509465.1"/>
    <property type="molecule type" value="Genomic_DNA"/>
</dbReference>
<name>A0A8H7AQT3_9EURO</name>
<accession>A0A8H7AQT3</accession>
<protein>
    <submittedName>
        <fullName evidence="1">Uncharacterized protein</fullName>
    </submittedName>
</protein>
<reference evidence="1" key="1">
    <citation type="submission" date="2020-02" db="EMBL/GenBank/DDBJ databases">
        <authorList>
            <person name="Palmer J.M."/>
        </authorList>
    </citation>
    <scope>NUCLEOTIDE SEQUENCE</scope>
    <source>
        <strain evidence="1">EPUS1.4</strain>
        <tissue evidence="1">Thallus</tissue>
    </source>
</reference>
<proteinExistence type="predicted"/>
<organism evidence="1 2">
    <name type="scientific">Endocarpon pusillum</name>
    <dbReference type="NCBI Taxonomy" id="364733"/>
    <lineage>
        <taxon>Eukaryota</taxon>
        <taxon>Fungi</taxon>
        <taxon>Dikarya</taxon>
        <taxon>Ascomycota</taxon>
        <taxon>Pezizomycotina</taxon>
        <taxon>Eurotiomycetes</taxon>
        <taxon>Chaetothyriomycetidae</taxon>
        <taxon>Verrucariales</taxon>
        <taxon>Verrucariaceae</taxon>
        <taxon>Endocarpon</taxon>
    </lineage>
</organism>
<dbReference type="Proteomes" id="UP000606974">
    <property type="component" value="Unassembled WGS sequence"/>
</dbReference>
<comment type="caution">
    <text evidence="1">The sequence shown here is derived from an EMBL/GenBank/DDBJ whole genome shotgun (WGS) entry which is preliminary data.</text>
</comment>
<keyword evidence="2" id="KW-1185">Reference proteome</keyword>
<dbReference type="AlphaFoldDB" id="A0A8H7AQT3"/>